<evidence type="ECO:0000256" key="2">
    <source>
        <dbReference type="ARBA" id="ARBA00022692"/>
    </source>
</evidence>
<evidence type="ECO:0000256" key="1">
    <source>
        <dbReference type="ARBA" id="ARBA00004167"/>
    </source>
</evidence>
<dbReference type="AlphaFoldDB" id="A0A512AV73"/>
<evidence type="ECO:0000256" key="5">
    <source>
        <dbReference type="SAM" id="Coils"/>
    </source>
</evidence>
<dbReference type="OrthoDB" id="7057889at2"/>
<evidence type="ECO:0000313" key="7">
    <source>
        <dbReference type="EMBL" id="GEO03590.1"/>
    </source>
</evidence>
<dbReference type="PRINTS" id="PR01490">
    <property type="entry name" value="RTXTOXIND"/>
</dbReference>
<evidence type="ECO:0000256" key="6">
    <source>
        <dbReference type="SAM" id="Phobius"/>
    </source>
</evidence>
<keyword evidence="2 6" id="KW-0812">Transmembrane</keyword>
<evidence type="ECO:0000256" key="3">
    <source>
        <dbReference type="ARBA" id="ARBA00022989"/>
    </source>
</evidence>
<dbReference type="RefSeq" id="WP_146896079.1">
    <property type="nucleotide sequence ID" value="NZ_BJYS01000006.1"/>
</dbReference>
<proteinExistence type="predicted"/>
<dbReference type="PANTHER" id="PTHR30386:SF26">
    <property type="entry name" value="TRANSPORT PROTEIN COMB"/>
    <property type="match status" value="1"/>
</dbReference>
<dbReference type="InterPro" id="IPR050739">
    <property type="entry name" value="MFP"/>
</dbReference>
<comment type="subcellular location">
    <subcellularLocation>
        <location evidence="1">Membrane</location>
        <topology evidence="1">Single-pass membrane protein</topology>
    </subcellularLocation>
</comment>
<sequence length="432" mass="49384">MDGYSKIDQALERSDEVREVMSHIPHWLIRWGTTCIFLTVVIFLSLSWLIKYPDVLTSNVVLTTSNPPARLVARASGKIMHLAYKENEQVTEGAILGIIENPADSKDVLNLINILEAVPYANLVTDQNLNLPDNVNLGELQKDYAIFYRAYNELALFKKLDPVAKEIISTRQEVQEYTNLLANQQKEKIISKTEVGLVQKDYDRNVTLYKDKVIADKQLEDNERELIRTRRSFEQLETSIAGTHIRLSELQKALTLLQIQNQEKQKQYELNLTEAYKTLSGALANWEQKYLLKAPVTGKLTYLKFWSSNQFVNAGDEVMVIVPDKQEAVIGKVLMPIQNSGKVKTGQKVNIYLQNFPFEEFGTVYGQVKSISLVPKDNMYAIEITLPQGLKTSYNKNLVFKQEMQGNAEIVTEDLRLMERVFYQIKSLGEHV</sequence>
<feature type="transmembrane region" description="Helical" evidence="6">
    <location>
        <begin position="28"/>
        <end position="50"/>
    </location>
</feature>
<comment type="caution">
    <text evidence="7">The sequence shown here is derived from an EMBL/GenBank/DDBJ whole genome shotgun (WGS) entry which is preliminary data.</text>
</comment>
<gene>
    <name evidence="7" type="ORF">AAE02nite_12540</name>
</gene>
<evidence type="ECO:0000256" key="4">
    <source>
        <dbReference type="ARBA" id="ARBA00023136"/>
    </source>
</evidence>
<accession>A0A512AV73</accession>
<keyword evidence="5" id="KW-0175">Coiled coil</keyword>
<reference evidence="7 8" key="1">
    <citation type="submission" date="2019-07" db="EMBL/GenBank/DDBJ databases">
        <title>Whole genome shotgun sequence of Adhaeribacter aerolatus NBRC 106133.</title>
        <authorList>
            <person name="Hosoyama A."/>
            <person name="Uohara A."/>
            <person name="Ohji S."/>
            <person name="Ichikawa N."/>
        </authorList>
    </citation>
    <scope>NUCLEOTIDE SEQUENCE [LARGE SCALE GENOMIC DNA]</scope>
    <source>
        <strain evidence="7 8">NBRC 106133</strain>
    </source>
</reference>
<organism evidence="7 8">
    <name type="scientific">Adhaeribacter aerolatus</name>
    <dbReference type="NCBI Taxonomy" id="670289"/>
    <lineage>
        <taxon>Bacteria</taxon>
        <taxon>Pseudomonadati</taxon>
        <taxon>Bacteroidota</taxon>
        <taxon>Cytophagia</taxon>
        <taxon>Cytophagales</taxon>
        <taxon>Hymenobacteraceae</taxon>
        <taxon>Adhaeribacter</taxon>
    </lineage>
</organism>
<keyword evidence="3 6" id="KW-1133">Transmembrane helix</keyword>
<dbReference type="PANTHER" id="PTHR30386">
    <property type="entry name" value="MEMBRANE FUSION SUBUNIT OF EMRAB-TOLC MULTIDRUG EFFLUX PUMP"/>
    <property type="match status" value="1"/>
</dbReference>
<dbReference type="Gene3D" id="2.40.30.170">
    <property type="match status" value="1"/>
</dbReference>
<name>A0A512AV73_9BACT</name>
<evidence type="ECO:0000313" key="8">
    <source>
        <dbReference type="Proteomes" id="UP000321532"/>
    </source>
</evidence>
<keyword evidence="8" id="KW-1185">Reference proteome</keyword>
<feature type="coiled-coil region" evidence="5">
    <location>
        <begin position="219"/>
        <end position="267"/>
    </location>
</feature>
<keyword evidence="4 6" id="KW-0472">Membrane</keyword>
<dbReference type="GO" id="GO:0016020">
    <property type="term" value="C:membrane"/>
    <property type="evidence" value="ECO:0007669"/>
    <property type="project" value="UniProtKB-SubCell"/>
</dbReference>
<dbReference type="EMBL" id="BJYS01000006">
    <property type="protein sequence ID" value="GEO03590.1"/>
    <property type="molecule type" value="Genomic_DNA"/>
</dbReference>
<protein>
    <submittedName>
        <fullName evidence="7">Hemolysin</fullName>
    </submittedName>
</protein>
<dbReference type="Proteomes" id="UP000321532">
    <property type="component" value="Unassembled WGS sequence"/>
</dbReference>